<dbReference type="PANTHER" id="PTHR35089">
    <property type="entry name" value="CHAPERONE PROTEIN SKP"/>
    <property type="match status" value="1"/>
</dbReference>
<evidence type="ECO:0000256" key="2">
    <source>
        <dbReference type="ARBA" id="ARBA00022729"/>
    </source>
</evidence>
<evidence type="ECO:0000256" key="3">
    <source>
        <dbReference type="SAM" id="Coils"/>
    </source>
</evidence>
<dbReference type="GO" id="GO:0005829">
    <property type="term" value="C:cytosol"/>
    <property type="evidence" value="ECO:0007669"/>
    <property type="project" value="TreeGrafter"/>
</dbReference>
<sequence>MTTLISPRIFVSALLAFFVSAGAMAQSSGEARIAVLDQEYVLFQSEAAKQATAELRQSFGGEERRVRQLEEEVTELRARLDADAGLLTENELTSLNLQIESKLREREELVRRLQSAQQNRRQAFLREYESVLTSVLEDIIVEQNIVLLVSAAEVIYARPELDITPLALDRFNAAIAAGNN</sequence>
<name>A0AB38YIP5_9GAMM</name>
<dbReference type="SUPFAM" id="SSF111384">
    <property type="entry name" value="OmpH-like"/>
    <property type="match status" value="1"/>
</dbReference>
<dbReference type="GO" id="GO:0051082">
    <property type="term" value="F:unfolded protein binding"/>
    <property type="evidence" value="ECO:0007669"/>
    <property type="project" value="InterPro"/>
</dbReference>
<keyword evidence="2 4" id="KW-0732">Signal</keyword>
<organism evidence="5">
    <name type="scientific">Salinispirillum sp. LH 10-3-1</name>
    <dbReference type="NCBI Taxonomy" id="2952525"/>
    <lineage>
        <taxon>Bacteria</taxon>
        <taxon>Pseudomonadati</taxon>
        <taxon>Pseudomonadota</taxon>
        <taxon>Gammaproteobacteria</taxon>
        <taxon>Oceanospirillales</taxon>
        <taxon>Saccharospirillaceae</taxon>
        <taxon>Salinispirillum</taxon>
    </lineage>
</organism>
<feature type="chain" id="PRO_5044337491" evidence="4">
    <location>
        <begin position="26"/>
        <end position="180"/>
    </location>
</feature>
<dbReference type="EMBL" id="CP101717">
    <property type="protein sequence ID" value="WLD59212.1"/>
    <property type="molecule type" value="Genomic_DNA"/>
</dbReference>
<proteinExistence type="inferred from homology"/>
<protein>
    <submittedName>
        <fullName evidence="5">OmpH family outer membrane protein</fullName>
    </submittedName>
</protein>
<keyword evidence="3" id="KW-0175">Coiled coil</keyword>
<feature type="signal peptide" evidence="4">
    <location>
        <begin position="1"/>
        <end position="25"/>
    </location>
</feature>
<dbReference type="GO" id="GO:0050821">
    <property type="term" value="P:protein stabilization"/>
    <property type="evidence" value="ECO:0007669"/>
    <property type="project" value="TreeGrafter"/>
</dbReference>
<dbReference type="AlphaFoldDB" id="A0AB38YIP5"/>
<comment type="similarity">
    <text evidence="1">Belongs to the Skp family.</text>
</comment>
<evidence type="ECO:0000313" key="5">
    <source>
        <dbReference type="EMBL" id="WLD59212.1"/>
    </source>
</evidence>
<reference evidence="5" key="1">
    <citation type="submission" date="2022-07" db="EMBL/GenBank/DDBJ databases">
        <title>Complete genome sequence of Salinispirillum sp. LH10-3-1 capable of multiple carbohydrate inversion isolated from a soda lake.</title>
        <authorList>
            <person name="Liu J."/>
            <person name="Zhai Y."/>
            <person name="Zhang H."/>
            <person name="Yang H."/>
            <person name="Qu J."/>
            <person name="Li J."/>
        </authorList>
    </citation>
    <scope>NUCLEOTIDE SEQUENCE</scope>
    <source>
        <strain evidence="5">LH 10-3-1</strain>
    </source>
</reference>
<dbReference type="Pfam" id="PF03938">
    <property type="entry name" value="OmpH"/>
    <property type="match status" value="1"/>
</dbReference>
<dbReference type="InterPro" id="IPR005632">
    <property type="entry name" value="Chaperone_Skp"/>
</dbReference>
<dbReference type="SMART" id="SM00935">
    <property type="entry name" value="OmpH"/>
    <property type="match status" value="1"/>
</dbReference>
<gene>
    <name evidence="5" type="ORF">NFC81_05340</name>
</gene>
<dbReference type="InterPro" id="IPR024930">
    <property type="entry name" value="Skp_dom_sf"/>
</dbReference>
<dbReference type="RefSeq" id="WP_304996502.1">
    <property type="nucleotide sequence ID" value="NZ_CP101717.1"/>
</dbReference>
<dbReference type="PANTHER" id="PTHR35089:SF1">
    <property type="entry name" value="CHAPERONE PROTEIN SKP"/>
    <property type="match status" value="1"/>
</dbReference>
<dbReference type="Gene3D" id="3.30.910.20">
    <property type="entry name" value="Skp domain"/>
    <property type="match status" value="1"/>
</dbReference>
<evidence type="ECO:0000256" key="1">
    <source>
        <dbReference type="ARBA" id="ARBA00009091"/>
    </source>
</evidence>
<accession>A0AB38YIP5</accession>
<evidence type="ECO:0000256" key="4">
    <source>
        <dbReference type="SAM" id="SignalP"/>
    </source>
</evidence>
<feature type="coiled-coil region" evidence="3">
    <location>
        <begin position="52"/>
        <end position="126"/>
    </location>
</feature>